<name>A0A2K2UCS0_9ACTN</name>
<dbReference type="PROSITE" id="PS51186">
    <property type="entry name" value="GNAT"/>
    <property type="match status" value="1"/>
</dbReference>
<evidence type="ECO:0000256" key="2">
    <source>
        <dbReference type="ARBA" id="ARBA00023315"/>
    </source>
</evidence>
<dbReference type="EMBL" id="PPEK01000003">
    <property type="protein sequence ID" value="PNV68022.1"/>
    <property type="molecule type" value="Genomic_DNA"/>
</dbReference>
<dbReference type="PANTHER" id="PTHR43877">
    <property type="entry name" value="AMINOALKYLPHOSPHONATE N-ACETYLTRANSFERASE-RELATED-RELATED"/>
    <property type="match status" value="1"/>
</dbReference>
<sequence length="175" mass="18977">MHFRRARANDIERIMDIIEDGRRALGALGIDQWQGCYPHRAAIEGDVACGESYVVEESGRVLATAMIGLSGESDYDLIEGAWLTRFRSDDPGYAVVHRVAVDAGALGRGVASFLLSCAEDVSRDGGVASVRIDTHPGNKPMRRLLEKTGFAQCGTIYIAHAEGGVPERIAYEKLV</sequence>
<feature type="domain" description="N-acetyltransferase" evidence="3">
    <location>
        <begin position="1"/>
        <end position="172"/>
    </location>
</feature>
<dbReference type="Proteomes" id="UP000236197">
    <property type="component" value="Unassembled WGS sequence"/>
</dbReference>
<evidence type="ECO:0000256" key="1">
    <source>
        <dbReference type="ARBA" id="ARBA00022679"/>
    </source>
</evidence>
<evidence type="ECO:0000313" key="5">
    <source>
        <dbReference type="Proteomes" id="UP000236197"/>
    </source>
</evidence>
<protein>
    <submittedName>
        <fullName evidence="4">N-acetyltransferase</fullName>
    </submittedName>
</protein>
<evidence type="ECO:0000259" key="3">
    <source>
        <dbReference type="PROSITE" id="PS51186"/>
    </source>
</evidence>
<proteinExistence type="predicted"/>
<dbReference type="InterPro" id="IPR016181">
    <property type="entry name" value="Acyl_CoA_acyltransferase"/>
</dbReference>
<dbReference type="InterPro" id="IPR050832">
    <property type="entry name" value="Bact_Acetyltransf"/>
</dbReference>
<accession>A0A2K2UCS0</accession>
<keyword evidence="5" id="KW-1185">Reference proteome</keyword>
<dbReference type="OrthoDB" id="9796381at2"/>
<evidence type="ECO:0000313" key="4">
    <source>
        <dbReference type="EMBL" id="PNV68022.1"/>
    </source>
</evidence>
<gene>
    <name evidence="4" type="ORF">C2L71_04025</name>
</gene>
<dbReference type="GO" id="GO:0016747">
    <property type="term" value="F:acyltransferase activity, transferring groups other than amino-acyl groups"/>
    <property type="evidence" value="ECO:0007669"/>
    <property type="project" value="InterPro"/>
</dbReference>
<organism evidence="4 5">
    <name type="scientific">Enteroscipio rubneri</name>
    <dbReference type="NCBI Taxonomy" id="2070686"/>
    <lineage>
        <taxon>Bacteria</taxon>
        <taxon>Bacillati</taxon>
        <taxon>Actinomycetota</taxon>
        <taxon>Coriobacteriia</taxon>
        <taxon>Eggerthellales</taxon>
        <taxon>Eggerthellaceae</taxon>
        <taxon>Enteroscipio</taxon>
    </lineage>
</organism>
<dbReference type="CDD" id="cd04301">
    <property type="entry name" value="NAT_SF"/>
    <property type="match status" value="1"/>
</dbReference>
<comment type="caution">
    <text evidence="4">The sequence shown here is derived from an EMBL/GenBank/DDBJ whole genome shotgun (WGS) entry which is preliminary data.</text>
</comment>
<dbReference type="AlphaFoldDB" id="A0A2K2UCS0"/>
<dbReference type="SUPFAM" id="SSF55729">
    <property type="entry name" value="Acyl-CoA N-acyltransferases (Nat)"/>
    <property type="match status" value="1"/>
</dbReference>
<dbReference type="PANTHER" id="PTHR43877:SF2">
    <property type="entry name" value="AMINOALKYLPHOSPHONATE N-ACETYLTRANSFERASE-RELATED"/>
    <property type="match status" value="1"/>
</dbReference>
<reference evidence="5" key="1">
    <citation type="submission" date="2018-01" db="EMBL/GenBank/DDBJ databases">
        <title>Rubneribacter badeniensis gen. nov., sp. nov., and Colonibacter rubneri, gen. nov., sp. nov., WGS of new members of the Eggerthellaceae.</title>
        <authorList>
            <person name="Danylec N."/>
            <person name="Stoll D.A."/>
            <person name="Doetsch A."/>
            <person name="Kulling S.E."/>
            <person name="Huch M."/>
        </authorList>
    </citation>
    <scope>NUCLEOTIDE SEQUENCE [LARGE SCALE GENOMIC DNA]</scope>
    <source>
        <strain evidence="5">ResAG-96</strain>
    </source>
</reference>
<dbReference type="Pfam" id="PF00583">
    <property type="entry name" value="Acetyltransf_1"/>
    <property type="match status" value="1"/>
</dbReference>
<keyword evidence="1 4" id="KW-0808">Transferase</keyword>
<keyword evidence="2" id="KW-0012">Acyltransferase</keyword>
<dbReference type="InterPro" id="IPR000182">
    <property type="entry name" value="GNAT_dom"/>
</dbReference>
<dbReference type="Gene3D" id="3.40.630.30">
    <property type="match status" value="1"/>
</dbReference>